<dbReference type="InterPro" id="IPR000209">
    <property type="entry name" value="Peptidase_S8/S53_dom"/>
</dbReference>
<comment type="caution">
    <text evidence="8">The sequence shown here is derived from an EMBL/GenBank/DDBJ whole genome shotgun (WGS) entry which is preliminary data.</text>
</comment>
<keyword evidence="3" id="KW-0378">Hydrolase</keyword>
<feature type="region of interest" description="Disordered" evidence="6">
    <location>
        <begin position="103"/>
        <end position="127"/>
    </location>
</feature>
<comment type="caution">
    <text evidence="5">Lacks conserved residue(s) required for the propagation of feature annotation.</text>
</comment>
<feature type="domain" description="Peptidase S8/S53" evidence="7">
    <location>
        <begin position="9"/>
        <end position="122"/>
    </location>
</feature>
<dbReference type="Proteomes" id="UP001431429">
    <property type="component" value="Unassembled WGS sequence"/>
</dbReference>
<keyword evidence="4" id="KW-0720">Serine protease</keyword>
<evidence type="ECO:0000256" key="3">
    <source>
        <dbReference type="ARBA" id="ARBA00022801"/>
    </source>
</evidence>
<evidence type="ECO:0000256" key="1">
    <source>
        <dbReference type="ARBA" id="ARBA00011073"/>
    </source>
</evidence>
<dbReference type="Gene3D" id="3.40.50.200">
    <property type="entry name" value="Peptidase S8/S53 domain"/>
    <property type="match status" value="1"/>
</dbReference>
<dbReference type="InterPro" id="IPR036852">
    <property type="entry name" value="Peptidase_S8/S53_dom_sf"/>
</dbReference>
<name>A0ABT0UTK0_9ACTN</name>
<dbReference type="EMBL" id="JAMQAW010000034">
    <property type="protein sequence ID" value="MCM2391918.1"/>
    <property type="molecule type" value="Genomic_DNA"/>
</dbReference>
<feature type="compositionally biased region" description="Polar residues" evidence="6">
    <location>
        <begin position="110"/>
        <end position="127"/>
    </location>
</feature>
<dbReference type="SUPFAM" id="SSF52743">
    <property type="entry name" value="Subtilisin-like"/>
    <property type="match status" value="1"/>
</dbReference>
<evidence type="ECO:0000313" key="8">
    <source>
        <dbReference type="EMBL" id="MCM2391918.1"/>
    </source>
</evidence>
<keyword evidence="2" id="KW-0645">Protease</keyword>
<evidence type="ECO:0000259" key="7">
    <source>
        <dbReference type="Pfam" id="PF00082"/>
    </source>
</evidence>
<evidence type="ECO:0000256" key="6">
    <source>
        <dbReference type="SAM" id="MobiDB-lite"/>
    </source>
</evidence>
<dbReference type="PANTHER" id="PTHR43806">
    <property type="entry name" value="PEPTIDASE S8"/>
    <property type="match status" value="1"/>
</dbReference>
<dbReference type="PROSITE" id="PS51892">
    <property type="entry name" value="SUBTILASE"/>
    <property type="match status" value="1"/>
</dbReference>
<dbReference type="RefSeq" id="WP_250922247.1">
    <property type="nucleotide sequence ID" value="NZ_JAMQAW010000034.1"/>
</dbReference>
<sequence>MIANKRNQNVPAVLNASVGGSRRAFLEAAAWRVRDADTLPVISAGKDRTHACDHSPAQARYAFTVAGTDRFDREYDVVETNGSRRGTNNGPCVKIYAPGEASYSALPRQQEGTMPGTSMATPQSPGW</sequence>
<keyword evidence="9" id="KW-1185">Reference proteome</keyword>
<comment type="similarity">
    <text evidence="1 5">Belongs to the peptidase S8 family.</text>
</comment>
<reference evidence="8" key="1">
    <citation type="submission" date="2022-06" db="EMBL/GenBank/DDBJ databases">
        <title>Genome public.</title>
        <authorList>
            <person name="Sun Q."/>
        </authorList>
    </citation>
    <scope>NUCLEOTIDE SEQUENCE</scope>
    <source>
        <strain evidence="8">CWNU-1</strain>
    </source>
</reference>
<gene>
    <name evidence="8" type="ORF">NBG84_27135</name>
</gene>
<protein>
    <submittedName>
        <fullName evidence="8">S8 family serine peptidase</fullName>
    </submittedName>
</protein>
<evidence type="ECO:0000256" key="4">
    <source>
        <dbReference type="ARBA" id="ARBA00022825"/>
    </source>
</evidence>
<dbReference type="PANTHER" id="PTHR43806:SF11">
    <property type="entry name" value="CEREVISIN-RELATED"/>
    <property type="match status" value="1"/>
</dbReference>
<accession>A0ABT0UTK0</accession>
<evidence type="ECO:0000313" key="9">
    <source>
        <dbReference type="Proteomes" id="UP001431429"/>
    </source>
</evidence>
<evidence type="ECO:0000256" key="2">
    <source>
        <dbReference type="ARBA" id="ARBA00022670"/>
    </source>
</evidence>
<organism evidence="8 9">
    <name type="scientific">Streptomyces albipurpureus</name>
    <dbReference type="NCBI Taxonomy" id="2897419"/>
    <lineage>
        <taxon>Bacteria</taxon>
        <taxon>Bacillati</taxon>
        <taxon>Actinomycetota</taxon>
        <taxon>Actinomycetes</taxon>
        <taxon>Kitasatosporales</taxon>
        <taxon>Streptomycetaceae</taxon>
        <taxon>Streptomyces</taxon>
    </lineage>
</organism>
<dbReference type="InterPro" id="IPR050131">
    <property type="entry name" value="Peptidase_S8_subtilisin-like"/>
</dbReference>
<proteinExistence type="inferred from homology"/>
<evidence type="ECO:0000256" key="5">
    <source>
        <dbReference type="PROSITE-ProRule" id="PRU01240"/>
    </source>
</evidence>
<dbReference type="Pfam" id="PF00082">
    <property type="entry name" value="Peptidase_S8"/>
    <property type="match status" value="1"/>
</dbReference>